<name>A0A3B7N2I6_9BACT</name>
<dbReference type="AlphaFoldDB" id="A0A3B7N2I6"/>
<dbReference type="RefSeq" id="WP_119052428.1">
    <property type="nucleotide sequence ID" value="NZ_CP032157.1"/>
</dbReference>
<dbReference type="EMBL" id="CP032157">
    <property type="protein sequence ID" value="AXY76551.1"/>
    <property type="molecule type" value="Genomic_DNA"/>
</dbReference>
<evidence type="ECO:0000313" key="2">
    <source>
        <dbReference type="EMBL" id="AXY76551.1"/>
    </source>
</evidence>
<sequence length="136" mass="15248">MSTTRREFIASTGKAAIAGGLITLAENNTTDMAENKFVHHVYFWLKNPDSKEDKAKLIAGLKKLSAVKTIKWFHIGQPADTNRGVIDTSYAISWCTFFDNDADQASYQVDPIHLKFVEECSSLWTKVIVYDSVDAK</sequence>
<feature type="domain" description="Stress-response A/B barrel" evidence="1">
    <location>
        <begin position="37"/>
        <end position="132"/>
    </location>
</feature>
<dbReference type="PROSITE" id="PS51502">
    <property type="entry name" value="S_R_A_B_BARREL"/>
    <property type="match status" value="1"/>
</dbReference>
<reference evidence="2 3" key="1">
    <citation type="submission" date="2018-09" db="EMBL/GenBank/DDBJ databases">
        <title>Genome sequencing of strain 6GH32-13.</title>
        <authorList>
            <person name="Weon H.-Y."/>
            <person name="Heo J."/>
            <person name="Kwon S.-W."/>
        </authorList>
    </citation>
    <scope>NUCLEOTIDE SEQUENCE [LARGE SCALE GENOMIC DNA]</scope>
    <source>
        <strain evidence="2 3">5GH32-13</strain>
    </source>
</reference>
<keyword evidence="3" id="KW-1185">Reference proteome</keyword>
<proteinExistence type="predicted"/>
<evidence type="ECO:0000313" key="3">
    <source>
        <dbReference type="Proteomes" id="UP000263900"/>
    </source>
</evidence>
<organism evidence="2 3">
    <name type="scientific">Paraflavitalea soli</name>
    <dbReference type="NCBI Taxonomy" id="2315862"/>
    <lineage>
        <taxon>Bacteria</taxon>
        <taxon>Pseudomonadati</taxon>
        <taxon>Bacteroidota</taxon>
        <taxon>Chitinophagia</taxon>
        <taxon>Chitinophagales</taxon>
        <taxon>Chitinophagaceae</taxon>
        <taxon>Paraflavitalea</taxon>
    </lineage>
</organism>
<dbReference type="InterPro" id="IPR011008">
    <property type="entry name" value="Dimeric_a/b-barrel"/>
</dbReference>
<dbReference type="Gene3D" id="3.30.70.100">
    <property type="match status" value="1"/>
</dbReference>
<dbReference type="KEGG" id="pseg:D3H65_22250"/>
<protein>
    <submittedName>
        <fullName evidence="2">Dabb family protein</fullName>
    </submittedName>
</protein>
<evidence type="ECO:0000259" key="1">
    <source>
        <dbReference type="PROSITE" id="PS51502"/>
    </source>
</evidence>
<dbReference type="Proteomes" id="UP000263900">
    <property type="component" value="Chromosome"/>
</dbReference>
<dbReference type="InterPro" id="IPR013097">
    <property type="entry name" value="Dabb"/>
</dbReference>
<dbReference type="SMART" id="SM00886">
    <property type="entry name" value="Dabb"/>
    <property type="match status" value="1"/>
</dbReference>
<gene>
    <name evidence="2" type="ORF">D3H65_22250</name>
</gene>
<dbReference type="SUPFAM" id="SSF54909">
    <property type="entry name" value="Dimeric alpha+beta barrel"/>
    <property type="match status" value="1"/>
</dbReference>
<accession>A0A3B7N2I6</accession>
<dbReference type="OrthoDB" id="7189263at2"/>
<dbReference type="Pfam" id="PF07876">
    <property type="entry name" value="Dabb"/>
    <property type="match status" value="1"/>
</dbReference>